<gene>
    <name evidence="5" type="ORF">F959_01148</name>
</gene>
<accession>N8YLU2</accession>
<dbReference type="InterPro" id="IPR022385">
    <property type="entry name" value="Rhs_assc_core"/>
</dbReference>
<dbReference type="EMBL" id="APPO01000009">
    <property type="protein sequence ID" value="ENV37631.1"/>
    <property type="molecule type" value="Genomic_DNA"/>
</dbReference>
<comment type="caution">
    <text evidence="5">The sequence shown here is derived from an EMBL/GenBank/DDBJ whole genome shotgun (WGS) entry which is preliminary data.</text>
</comment>
<dbReference type="PANTHER" id="PTHR32305">
    <property type="match status" value="1"/>
</dbReference>
<evidence type="ECO:0000259" key="4">
    <source>
        <dbReference type="Pfam" id="PF20148"/>
    </source>
</evidence>
<dbReference type="RefSeq" id="WP_004878313.1">
    <property type="nucleotide sequence ID" value="NZ_AKIQ01000054.1"/>
</dbReference>
<proteinExistence type="predicted"/>
<dbReference type="PATRIC" id="fig|1191460.12.peg.1132"/>
<evidence type="ECO:0000259" key="3">
    <source>
        <dbReference type="Pfam" id="PF14021"/>
    </source>
</evidence>
<feature type="region of interest" description="Disordered" evidence="1">
    <location>
        <begin position="539"/>
        <end position="558"/>
    </location>
</feature>
<dbReference type="PANTHER" id="PTHR32305:SF15">
    <property type="entry name" value="PROTEIN RHSA-RELATED"/>
    <property type="match status" value="1"/>
</dbReference>
<dbReference type="eggNOG" id="COG3209">
    <property type="taxonomic scope" value="Bacteria"/>
</dbReference>
<evidence type="ECO:0000313" key="6">
    <source>
        <dbReference type="Proteomes" id="UP000018445"/>
    </source>
</evidence>
<dbReference type="InterPro" id="IPR050708">
    <property type="entry name" value="T6SS_VgrG/RHS"/>
</dbReference>
<dbReference type="InterPro" id="IPR025331">
    <property type="entry name" value="TNT"/>
</dbReference>
<dbReference type="GeneID" id="58194045"/>
<dbReference type="Gene3D" id="2.180.10.10">
    <property type="entry name" value="RHS repeat-associated core"/>
    <property type="match status" value="2"/>
</dbReference>
<keyword evidence="2" id="KW-0732">Signal</keyword>
<dbReference type="NCBIfam" id="TIGR03696">
    <property type="entry name" value="Rhs_assc_core"/>
    <property type="match status" value="1"/>
</dbReference>
<reference evidence="5 6" key="1">
    <citation type="submission" date="2013-02" db="EMBL/GenBank/DDBJ databases">
        <title>The Genome Sequence of Acinetobacter venetianus CIP 110063.</title>
        <authorList>
            <consortium name="The Broad Institute Genome Sequencing Platform"/>
            <consortium name="The Broad Institute Genome Sequencing Center for Infectious Disease"/>
            <person name="Cerqueira G."/>
            <person name="Feldgarden M."/>
            <person name="Courvalin P."/>
            <person name="Perichon B."/>
            <person name="Grillot-Courvalin C."/>
            <person name="Clermont D."/>
            <person name="Rocha E."/>
            <person name="Yoon E.-J."/>
            <person name="Nemec A."/>
            <person name="Walker B."/>
            <person name="Young S.K."/>
            <person name="Zeng Q."/>
            <person name="Gargeya S."/>
            <person name="Fitzgerald M."/>
            <person name="Haas B."/>
            <person name="Abouelleil A."/>
            <person name="Alvarado L."/>
            <person name="Arachchi H.M."/>
            <person name="Berlin A.M."/>
            <person name="Chapman S.B."/>
            <person name="Dewar J."/>
            <person name="Goldberg J."/>
            <person name="Griggs A."/>
            <person name="Gujja S."/>
            <person name="Hansen M."/>
            <person name="Howarth C."/>
            <person name="Imamovic A."/>
            <person name="Larimer J."/>
            <person name="McCowan C."/>
            <person name="Murphy C."/>
            <person name="Neiman D."/>
            <person name="Pearson M."/>
            <person name="Priest M."/>
            <person name="Roberts A."/>
            <person name="Saif S."/>
            <person name="Shea T."/>
            <person name="Sisk P."/>
            <person name="Sykes S."/>
            <person name="Wortman J."/>
            <person name="Nusbaum C."/>
            <person name="Birren B."/>
        </authorList>
    </citation>
    <scope>NUCLEOTIDE SEQUENCE [LARGE SCALE GENOMIC DNA]</scope>
    <source>
        <strain evidence="6">ATCC 31012 / DSM 23050 / BCRC 14357 / CCUG 45561 / CIP 110063 / KCTC 2702 / LMG 19082 / RAG-1</strain>
    </source>
</reference>
<organism evidence="5 6">
    <name type="scientific">Acinetobacter venetianus (strain ATCC 31012 / DSM 23050 / BCRC 14357 / CCUG 45561 / CIP 110063 / KCTC 2702 / LMG 19082 / RAG-1)</name>
    <dbReference type="NCBI Taxonomy" id="1191460"/>
    <lineage>
        <taxon>Bacteria</taxon>
        <taxon>Pseudomonadati</taxon>
        <taxon>Pseudomonadota</taxon>
        <taxon>Gammaproteobacteria</taxon>
        <taxon>Moraxellales</taxon>
        <taxon>Moraxellaceae</taxon>
        <taxon>Acinetobacter</taxon>
    </lineage>
</organism>
<dbReference type="Pfam" id="PF14021">
    <property type="entry name" value="TNT"/>
    <property type="match status" value="1"/>
</dbReference>
<dbReference type="Pfam" id="PF20148">
    <property type="entry name" value="DUF6531"/>
    <property type="match status" value="1"/>
</dbReference>
<protein>
    <recommendedName>
        <fullName evidence="7">DUF4237 domain-containing protein</fullName>
    </recommendedName>
</protein>
<dbReference type="GO" id="GO:0050135">
    <property type="term" value="F:NADP+ nucleosidase activity"/>
    <property type="evidence" value="ECO:0007669"/>
    <property type="project" value="InterPro"/>
</dbReference>
<evidence type="ECO:0000256" key="2">
    <source>
        <dbReference type="SAM" id="SignalP"/>
    </source>
</evidence>
<dbReference type="OrthoDB" id="9816400at2"/>
<sequence length="1594" mass="178432">MKNTILKAGLFNLGLSVLGLNSTLTQAGVVDFSKCGVSSSFAVITQSEGPTYACGGINNGVGNPINVLNGNKFEAVEDFKELPAFKGLSFSRFYNSQSNANTSLGYGWYSSFDIKLYEQPEIIQIRLESGQRINFKKNKISLGNNQFVIRALPLNPADGWIEKKIDGSGWVWHKTQSNQDYLFQYLGGKDPSLAHITKISALSDLDKSNPALNFSFIYNSQQRLAVVKNGQGQQLSFAYLTTRFGLPQMTLTTPLGKYYYFLDRNNNLAQVVYPDGRRFKYSYDPKFQGGDIHNLTAKSVFDPDQKKYRLISQWQYDQQDRAILSQHAKGMEKVTIQFDPRTHKDMPANYAANKPVFKNVVTNSLGQKTTYSYQVVGTQFQLLESFGAGCASCGEVNKRYRFNAQGLVSYAADLDSSGKVIRAIALKYNDLGEVIARTVSGIGIQSQTTAYTYESYRVQQGNVADDLANASSPLLVQLNQQNYRRLKAESRASVITGKQYRKHYLYNQNHQLISVKETGFSPLGDTLVRETRYGYDQQGRLSWEDGPLPNGPTNSPQDSDITQYIYNATNPELIDHIVYPQGLSAKFQYDQHGRLIKYTGIDHLQAELIYNAQGEISQFKYAGVSTHLDYTHNGKLKAILNQLGQRMNFNYDETGQLLSLYDGQNNQIKLIKNSENQVSQAQLLNPDGSIAQERKYDLNDHQVNDPVLSALKNTSTTMNDTVGNIARPDPQGMSAFRLNNLLASPQHLNWSVPVQAKNTDQDSQNRSTYYFYNDFGEIVKLQSPVTGITTYQYNASGLIIGQQRQDGSSARYIRDAAQRVIEIKSLNAQKQLDEQGKIVWGKYNKPSRIQFKAGEERFFYNENAQLLKHELIVDGQHFSVSYEFNQNAQLIGRTLPNGQQLEYRYRSENAARAGLLESIQLKRGPLGIVSQSVIENLNSATDTSVNYGYQFGNGLEHREKLDKQGRIVSSGNVYTGETALDYLNQEPSPNKVNYHYKSEVGSQAPQQFSPGFSDRLLQLDLFRKQSEIQLLPVTASSSQHFNHSFKVTAQYGSEYDQLGRKRWAIENDKVLFFSYDSVDRLVKVEYLKPNEQVKTVSDYVTQDTQLNKQTLAEYKYNLFGQRIQKTVASTTGKGTKTTYYFYDGSQLLAEADDQGKVDKSYIWMNQTPVGMIANNELYYIHVDHRQAPISLTNAQRKVVWQAELSDNLYASPLAYNHGRFGFIEFNLRGSNQYFDAETNLHYNTNRYFDAKNEKYITPDPLGLAVGPDLYAFALEQPHSFNDPLGLAPNLVTDNQVKNASFNQKVQDIILRAAPQLPSIIGNALLEMVQPANLATMGIILGVWAVAQATPAGWLADLALLGYSIYTLGSGIIDLYKMFVNLNNDAKCAKNISDLNKAANRLAHSLVTSTGEIVGGLTGMWGIKATGGFERIAKGLKAVFAYGKRQVAKVSINILKLTIKRPDTNNVKYPDSVLKNMSDPSKVVWPPQSLYPNGAVKGSAKDITLPVGTILDRFGSPRGRFLGVYGTPYEMRSLPPTSLDDIYYVYRVLKPLPVESGTIAPWFGMKGGGIQYFSKTNVETLVKQGYLEIVAGPIK</sequence>
<feature type="chain" id="PRO_5004137309" description="DUF4237 domain-containing protein" evidence="2">
    <location>
        <begin position="28"/>
        <end position="1594"/>
    </location>
</feature>
<dbReference type="eggNOG" id="COG3210">
    <property type="taxonomic scope" value="Bacteria"/>
</dbReference>
<evidence type="ECO:0000313" key="5">
    <source>
        <dbReference type="EMBL" id="ENV37631.1"/>
    </source>
</evidence>
<dbReference type="InterPro" id="IPR045351">
    <property type="entry name" value="DUF6531"/>
</dbReference>
<evidence type="ECO:0000256" key="1">
    <source>
        <dbReference type="SAM" id="MobiDB-lite"/>
    </source>
</evidence>
<evidence type="ECO:0008006" key="7">
    <source>
        <dbReference type="Google" id="ProtNLM"/>
    </source>
</evidence>
<dbReference type="Proteomes" id="UP000018445">
    <property type="component" value="Unassembled WGS sequence"/>
</dbReference>
<name>N8YLU2_ACIVR</name>
<feature type="domain" description="TNT" evidence="3">
    <location>
        <begin position="1503"/>
        <end position="1587"/>
    </location>
</feature>
<feature type="domain" description="DUF6531" evidence="4">
    <location>
        <begin position="62"/>
        <end position="135"/>
    </location>
</feature>
<keyword evidence="6" id="KW-1185">Reference proteome</keyword>
<dbReference type="HOGENOM" id="CLU_244541_0_0_6"/>
<feature type="signal peptide" evidence="2">
    <location>
        <begin position="1"/>
        <end position="27"/>
    </location>
</feature>